<sequence>MAQGLIHVHLQQQADYRFEIRFEGGAPAMLGDEPPPLGQSAGPSPVQLLCAAVGNCLADSLLFALRKFKQAPEPLRCEVEAEVGRNAEGRLRVLKMTATLHLGVTASALQHLERVLDQFEAFCTVTQSVGQGIPITTRVMDADGVMLR</sequence>
<accession>A0A2U8FPV5</accession>
<organism evidence="1 2">
    <name type="scientific">Aquabacterium olei</name>
    <dbReference type="NCBI Taxonomy" id="1296669"/>
    <lineage>
        <taxon>Bacteria</taxon>
        <taxon>Pseudomonadati</taxon>
        <taxon>Pseudomonadota</taxon>
        <taxon>Betaproteobacteria</taxon>
        <taxon>Burkholderiales</taxon>
        <taxon>Aquabacterium</taxon>
    </lineage>
</organism>
<protein>
    <submittedName>
        <fullName evidence="1">Peroxiredoxin</fullName>
    </submittedName>
</protein>
<gene>
    <name evidence="1" type="ORF">DEH84_06335</name>
</gene>
<dbReference type="Proteomes" id="UP000244892">
    <property type="component" value="Chromosome"/>
</dbReference>
<name>A0A2U8FPV5_9BURK</name>
<keyword evidence="2" id="KW-1185">Reference proteome</keyword>
<dbReference type="InterPro" id="IPR036102">
    <property type="entry name" value="OsmC/Ohrsf"/>
</dbReference>
<dbReference type="AlphaFoldDB" id="A0A2U8FPV5"/>
<dbReference type="OrthoDB" id="5297623at2"/>
<dbReference type="SUPFAM" id="SSF82784">
    <property type="entry name" value="OsmC-like"/>
    <property type="match status" value="1"/>
</dbReference>
<dbReference type="Gene3D" id="3.30.300.20">
    <property type="match status" value="1"/>
</dbReference>
<dbReference type="KEGG" id="aon:DEH84_06335"/>
<dbReference type="InterPro" id="IPR015946">
    <property type="entry name" value="KH_dom-like_a/b"/>
</dbReference>
<dbReference type="Pfam" id="PF02566">
    <property type="entry name" value="OsmC"/>
    <property type="match status" value="1"/>
</dbReference>
<reference evidence="1 2" key="1">
    <citation type="submission" date="2018-05" db="EMBL/GenBank/DDBJ databases">
        <title>complete genome sequence of Aquabacterium olei NBRC 110486.</title>
        <authorList>
            <person name="Tang B."/>
            <person name="Chang J."/>
            <person name="Zhang L."/>
            <person name="Yang H."/>
        </authorList>
    </citation>
    <scope>NUCLEOTIDE SEQUENCE [LARGE SCALE GENOMIC DNA]</scope>
    <source>
        <strain evidence="1 2">NBRC 110486</strain>
    </source>
</reference>
<evidence type="ECO:0000313" key="2">
    <source>
        <dbReference type="Proteomes" id="UP000244892"/>
    </source>
</evidence>
<dbReference type="EMBL" id="CP029210">
    <property type="protein sequence ID" value="AWI53092.1"/>
    <property type="molecule type" value="Genomic_DNA"/>
</dbReference>
<dbReference type="InterPro" id="IPR003718">
    <property type="entry name" value="OsmC/Ohr_fam"/>
</dbReference>
<dbReference type="RefSeq" id="WP_109035791.1">
    <property type="nucleotide sequence ID" value="NZ_CP029210.1"/>
</dbReference>
<proteinExistence type="predicted"/>
<evidence type="ECO:0000313" key="1">
    <source>
        <dbReference type="EMBL" id="AWI53092.1"/>
    </source>
</evidence>